<dbReference type="InterPro" id="IPR009009">
    <property type="entry name" value="RlpA-like_DPBB"/>
</dbReference>
<dbReference type="Proteomes" id="UP001219355">
    <property type="component" value="Chromosome 5"/>
</dbReference>
<keyword evidence="3" id="KW-0812">Transmembrane</keyword>
<evidence type="ECO:0000256" key="1">
    <source>
        <dbReference type="ARBA" id="ARBA00022729"/>
    </source>
</evidence>
<dbReference type="Pfam" id="PF03330">
    <property type="entry name" value="DPBB_1"/>
    <property type="match status" value="1"/>
</dbReference>
<organism evidence="5 6">
    <name type="scientific">Emydomyces testavorans</name>
    <dbReference type="NCBI Taxonomy" id="2070801"/>
    <lineage>
        <taxon>Eukaryota</taxon>
        <taxon>Fungi</taxon>
        <taxon>Dikarya</taxon>
        <taxon>Ascomycota</taxon>
        <taxon>Pezizomycotina</taxon>
        <taxon>Eurotiomycetes</taxon>
        <taxon>Eurotiomycetidae</taxon>
        <taxon>Onygenales</taxon>
        <taxon>Nannizziopsiaceae</taxon>
        <taxon>Emydomyces</taxon>
    </lineage>
</organism>
<evidence type="ECO:0000256" key="3">
    <source>
        <dbReference type="SAM" id="Phobius"/>
    </source>
</evidence>
<name>A0AAF0DQ59_9EURO</name>
<dbReference type="SUPFAM" id="SSF50685">
    <property type="entry name" value="Barwin-like endoglucanases"/>
    <property type="match status" value="1"/>
</dbReference>
<dbReference type="AlphaFoldDB" id="A0AAF0DQ59"/>
<sequence length="256" mass="27362">MAPPRERSPVSPLSQTPSLPSFKHFEAGNASTTKVTTKHEGVPVVMSSSGVPRRKPLPESAVVGYAQHDERVVGASNGEKGLVSRLSLQEKLRFNGDKKRQRIFFGGIVAAVVVVLVALIIGLSVGLTRKNRTSNLPLPLNNGGPYSGDLTYYEPALGACGITSTGSQNICAVSRILYDAASTGSDPNQNPLCGLKIRLKKGDRSVDVTVVDRCVGCKPTDIDVSMGVFQKLASIEQGRVNVEWAWLNKNPVSIPQ</sequence>
<dbReference type="PANTHER" id="PTHR31836:SF27">
    <property type="entry name" value="RLPA-LIKE PROTEIN DOUBLE-PSI BETA-BARREL DOMAIN-CONTAINING PROTEIN"/>
    <property type="match status" value="1"/>
</dbReference>
<evidence type="ECO:0000256" key="2">
    <source>
        <dbReference type="SAM" id="MobiDB-lite"/>
    </source>
</evidence>
<dbReference type="InterPro" id="IPR036908">
    <property type="entry name" value="RlpA-like_sf"/>
</dbReference>
<keyword evidence="3" id="KW-1133">Transmembrane helix</keyword>
<feature type="region of interest" description="Disordered" evidence="2">
    <location>
        <begin position="1"/>
        <end position="21"/>
    </location>
</feature>
<protein>
    <recommendedName>
        <fullName evidence="4">RlpA-like protein double-psi beta-barrel domain-containing protein</fullName>
    </recommendedName>
</protein>
<keyword evidence="3" id="KW-0472">Membrane</keyword>
<proteinExistence type="predicted"/>
<gene>
    <name evidence="5" type="ORF">PRK78_006876</name>
</gene>
<evidence type="ECO:0000313" key="6">
    <source>
        <dbReference type="Proteomes" id="UP001219355"/>
    </source>
</evidence>
<dbReference type="CDD" id="cd22191">
    <property type="entry name" value="DPBB_RlpA_EXP_N-like"/>
    <property type="match status" value="1"/>
</dbReference>
<dbReference type="EMBL" id="CP120631">
    <property type="protein sequence ID" value="WEW61386.1"/>
    <property type="molecule type" value="Genomic_DNA"/>
</dbReference>
<feature type="transmembrane region" description="Helical" evidence="3">
    <location>
        <begin position="103"/>
        <end position="127"/>
    </location>
</feature>
<feature type="domain" description="RlpA-like protein double-psi beta-barrel" evidence="4">
    <location>
        <begin position="194"/>
        <end position="243"/>
    </location>
</feature>
<keyword evidence="6" id="KW-1185">Reference proteome</keyword>
<dbReference type="Gene3D" id="2.40.40.10">
    <property type="entry name" value="RlpA-like domain"/>
    <property type="match status" value="1"/>
</dbReference>
<evidence type="ECO:0000313" key="5">
    <source>
        <dbReference type="EMBL" id="WEW61386.1"/>
    </source>
</evidence>
<dbReference type="InterPro" id="IPR051477">
    <property type="entry name" value="Expansin_CellWall"/>
</dbReference>
<reference evidence="5" key="1">
    <citation type="submission" date="2023-03" db="EMBL/GenBank/DDBJ databases">
        <title>Emydomyces testavorans Genome Sequence.</title>
        <authorList>
            <person name="Hoyer L."/>
        </authorList>
    </citation>
    <scope>NUCLEOTIDE SEQUENCE</scope>
    <source>
        <strain evidence="5">16-2883</strain>
    </source>
</reference>
<evidence type="ECO:0000259" key="4">
    <source>
        <dbReference type="Pfam" id="PF03330"/>
    </source>
</evidence>
<dbReference type="PANTHER" id="PTHR31836">
    <property type="match status" value="1"/>
</dbReference>
<keyword evidence="1" id="KW-0732">Signal</keyword>
<accession>A0AAF0DQ59</accession>